<dbReference type="OrthoDB" id="3264316at2759"/>
<dbReference type="InterPro" id="IPR012337">
    <property type="entry name" value="RNaseH-like_sf"/>
</dbReference>
<feature type="domain" description="HAT C-terminal dimerisation" evidence="1">
    <location>
        <begin position="290"/>
        <end position="340"/>
    </location>
</feature>
<comment type="caution">
    <text evidence="2">The sequence shown here is derived from an EMBL/GenBank/DDBJ whole genome shotgun (WGS) entry which is preliminary data.</text>
</comment>
<evidence type="ECO:0000313" key="3">
    <source>
        <dbReference type="Proteomes" id="UP000183567"/>
    </source>
</evidence>
<reference evidence="2 3" key="1">
    <citation type="submission" date="2016-03" db="EMBL/GenBank/DDBJ databases">
        <title>Comparative genomics of the ectomycorrhizal sister species Rhizopogon vinicolor and Rhizopogon vesiculosus (Basidiomycota: Boletales) reveals a divergence of the mating type B locus.</title>
        <authorList>
            <person name="Mujic A.B."/>
            <person name="Kuo A."/>
            <person name="Tritt A."/>
            <person name="Lipzen A."/>
            <person name="Chen C."/>
            <person name="Johnson J."/>
            <person name="Sharma A."/>
            <person name="Barry K."/>
            <person name="Grigoriev I.V."/>
            <person name="Spatafora J.W."/>
        </authorList>
    </citation>
    <scope>NUCLEOTIDE SEQUENCE [LARGE SCALE GENOMIC DNA]</scope>
    <source>
        <strain evidence="2 3">AM-OR11-056</strain>
    </source>
</reference>
<organism evidence="2 3">
    <name type="scientific">Rhizopogon vesiculosus</name>
    <dbReference type="NCBI Taxonomy" id="180088"/>
    <lineage>
        <taxon>Eukaryota</taxon>
        <taxon>Fungi</taxon>
        <taxon>Dikarya</taxon>
        <taxon>Basidiomycota</taxon>
        <taxon>Agaricomycotina</taxon>
        <taxon>Agaricomycetes</taxon>
        <taxon>Agaricomycetidae</taxon>
        <taxon>Boletales</taxon>
        <taxon>Suillineae</taxon>
        <taxon>Rhizopogonaceae</taxon>
        <taxon>Rhizopogon</taxon>
    </lineage>
</organism>
<dbReference type="SUPFAM" id="SSF53098">
    <property type="entry name" value="Ribonuclease H-like"/>
    <property type="match status" value="1"/>
</dbReference>
<dbReference type="InterPro" id="IPR008906">
    <property type="entry name" value="HATC_C_dom"/>
</dbReference>
<protein>
    <recommendedName>
        <fullName evidence="1">HAT C-terminal dimerisation domain-containing protein</fullName>
    </recommendedName>
</protein>
<dbReference type="GO" id="GO:0046983">
    <property type="term" value="F:protein dimerization activity"/>
    <property type="evidence" value="ECO:0007669"/>
    <property type="project" value="InterPro"/>
</dbReference>
<name>A0A1J8PYP6_9AGAM</name>
<dbReference type="EMBL" id="LVVM01004099">
    <property type="protein sequence ID" value="OJA13567.1"/>
    <property type="molecule type" value="Genomic_DNA"/>
</dbReference>
<dbReference type="Pfam" id="PF05699">
    <property type="entry name" value="Dimer_Tnp_hAT"/>
    <property type="match status" value="1"/>
</dbReference>
<evidence type="ECO:0000259" key="1">
    <source>
        <dbReference type="Pfam" id="PF05699"/>
    </source>
</evidence>
<keyword evidence="3" id="KW-1185">Reference proteome</keyword>
<gene>
    <name evidence="2" type="ORF">AZE42_06119</name>
</gene>
<sequence>MSLGPEPRLCLPVHQRLQHYQAGSNQAPTKNTIGNFLTADGNSDTTLIYSQLVVTVSASSDITIANYFAERLLVWYRRVFRYRHAYIHWYSTGFLMEAGRNSVILATFAADFLSCKVAIVTLSKNQTKFSGEYTVSHDKRPQLCPSLRHSLPMPWRLTLCRLSARDNSKEPAVISTKPMSIHTTQFYKAFIDIWPDTVTDPITEHWLSFVICELKPALPTAEAYLTPTQKAAYISRYWEEVLLHDALKNAEHKVRYHEIDGDGADKTLSDLRVRTASTGNLNLDALLGELSDVMQWWGINSPRYPVWASLARDFLSVIATSVSSERAFSSAGITIMPQVYAQAGSTVPRGPVYHDGGW</sequence>
<dbReference type="Proteomes" id="UP000183567">
    <property type="component" value="Unassembled WGS sequence"/>
</dbReference>
<dbReference type="AlphaFoldDB" id="A0A1J8PYP6"/>
<evidence type="ECO:0000313" key="2">
    <source>
        <dbReference type="EMBL" id="OJA13567.1"/>
    </source>
</evidence>
<accession>A0A1J8PYP6</accession>
<proteinExistence type="predicted"/>